<evidence type="ECO:0000313" key="2">
    <source>
        <dbReference type="Proteomes" id="UP001281614"/>
    </source>
</evidence>
<dbReference type="EMBL" id="VYYT01000245">
    <property type="protein sequence ID" value="KAK2752957.1"/>
    <property type="molecule type" value="Genomic_DNA"/>
</dbReference>
<sequence>MGVVDKEMLQSIRVQSDRHVCFLMGHSSYLSHDGSGICRLWCCLPVQLDTAGYASQAVRGLQISR</sequence>
<protein>
    <submittedName>
        <fullName evidence="1">Uncharacterized protein</fullName>
    </submittedName>
</protein>
<accession>A0AAD9YB79</accession>
<gene>
    <name evidence="1" type="ORF">CKAH01_06198</name>
</gene>
<keyword evidence="2" id="KW-1185">Reference proteome</keyword>
<proteinExistence type="predicted"/>
<name>A0AAD9YB79_COLKA</name>
<dbReference type="AlphaFoldDB" id="A0AAD9YB79"/>
<organism evidence="1 2">
    <name type="scientific">Colletotrichum kahawae</name>
    <name type="common">Coffee berry disease fungus</name>
    <dbReference type="NCBI Taxonomy" id="34407"/>
    <lineage>
        <taxon>Eukaryota</taxon>
        <taxon>Fungi</taxon>
        <taxon>Dikarya</taxon>
        <taxon>Ascomycota</taxon>
        <taxon>Pezizomycotina</taxon>
        <taxon>Sordariomycetes</taxon>
        <taxon>Hypocreomycetidae</taxon>
        <taxon>Glomerellales</taxon>
        <taxon>Glomerellaceae</taxon>
        <taxon>Colletotrichum</taxon>
        <taxon>Colletotrichum gloeosporioides species complex</taxon>
    </lineage>
</organism>
<reference evidence="1" key="1">
    <citation type="submission" date="2023-02" db="EMBL/GenBank/DDBJ databases">
        <title>Colletotrichum kahawae CIFC_Que2 genome sequencing and assembly.</title>
        <authorList>
            <person name="Baroncelli R."/>
        </authorList>
    </citation>
    <scope>NUCLEOTIDE SEQUENCE</scope>
    <source>
        <strain evidence="1">CIFC_Que2</strain>
    </source>
</reference>
<dbReference type="Proteomes" id="UP001281614">
    <property type="component" value="Unassembled WGS sequence"/>
</dbReference>
<comment type="caution">
    <text evidence="1">The sequence shown here is derived from an EMBL/GenBank/DDBJ whole genome shotgun (WGS) entry which is preliminary data.</text>
</comment>
<evidence type="ECO:0000313" key="1">
    <source>
        <dbReference type="EMBL" id="KAK2752957.1"/>
    </source>
</evidence>